<gene>
    <name evidence="4" type="primary">TIAL-2</name>
</gene>
<dbReference type="InterPro" id="IPR000504">
    <property type="entry name" value="RRM_dom"/>
</dbReference>
<dbReference type="AlphaFoldDB" id="D5JG76"/>
<organism evidence="4">
    <name type="scientific">Dugesia japonica</name>
    <name type="common">Planarian</name>
    <dbReference type="NCBI Taxonomy" id="6161"/>
    <lineage>
        <taxon>Eukaryota</taxon>
        <taxon>Metazoa</taxon>
        <taxon>Spiralia</taxon>
        <taxon>Lophotrochozoa</taxon>
        <taxon>Platyhelminthes</taxon>
        <taxon>Rhabditophora</taxon>
        <taxon>Seriata</taxon>
        <taxon>Tricladida</taxon>
        <taxon>Continenticola</taxon>
        <taxon>Geoplanoidea</taxon>
        <taxon>Dugesiidae</taxon>
        <taxon>Dugesia</taxon>
    </lineage>
</organism>
<feature type="domain" description="RRM" evidence="3">
    <location>
        <begin position="226"/>
        <end position="296"/>
    </location>
</feature>
<dbReference type="Gene3D" id="3.30.70.330">
    <property type="match status" value="3"/>
</dbReference>
<dbReference type="CDD" id="cd00590">
    <property type="entry name" value="RRM_SF"/>
    <property type="match status" value="1"/>
</dbReference>
<evidence type="ECO:0000256" key="2">
    <source>
        <dbReference type="PROSITE-ProRule" id="PRU00176"/>
    </source>
</evidence>
<sequence>GDYFVYCLKYDFSKMSKMENRNTKTIYISCLPNSVTEEDLLSIFENYGLCVSCELNSEECTAYVEFDNETSARNALSMNGIEMGATRIQIIIAYDYTSAFEQEYQMNSKNFLGKTDDSTPTQIFVGNIGSNVDEAILEGGFEHLGKIIDTKVIRDPDGKPKGYGFVTFSSEFEAKNAIDRMNETFFHDEKIKCSWGKNKTNVTVTLNKNAVRSLQDILSETPKSYTNVFVTGENVTQEMLEPHFVKFGTIKNIKAFPKNNQSFINYYSHEAAANAIHQMNGFLLNNVELKCSWAIKSEKPGKKIKFTRQQQQPPIKKPRKHLLPKTFSNVTTTRQAYESKYDSGYGGIGGGLSQFQQSLTNPYQEQPFHPYSLPAVYPNEYQYDDNYNFSTARSHFIQSKSVPNVQPLMGILAQPKPALNRVATNPYRKPILNKPGKFMSNRK</sequence>
<feature type="domain" description="RRM" evidence="3">
    <location>
        <begin position="121"/>
        <end position="198"/>
    </location>
</feature>
<dbReference type="PROSITE" id="PS50102">
    <property type="entry name" value="RRM"/>
    <property type="match status" value="3"/>
</dbReference>
<dbReference type="SUPFAM" id="SSF54928">
    <property type="entry name" value="RNA-binding domain, RBD"/>
    <property type="match status" value="3"/>
</dbReference>
<dbReference type="InterPro" id="IPR050502">
    <property type="entry name" value="Euk_RNA-bind_prot"/>
</dbReference>
<name>D5JG76_DUGJA</name>
<dbReference type="EMBL" id="GU305900">
    <property type="protein sequence ID" value="ADF47446.1"/>
    <property type="molecule type" value="mRNA"/>
</dbReference>
<dbReference type="InterPro" id="IPR012677">
    <property type="entry name" value="Nucleotide-bd_a/b_plait_sf"/>
</dbReference>
<dbReference type="InterPro" id="IPR035979">
    <property type="entry name" value="RBD_domain_sf"/>
</dbReference>
<proteinExistence type="evidence at transcript level"/>
<dbReference type="Pfam" id="PF00076">
    <property type="entry name" value="RRM_1"/>
    <property type="match status" value="3"/>
</dbReference>
<feature type="domain" description="RRM" evidence="3">
    <location>
        <begin position="24"/>
        <end position="95"/>
    </location>
</feature>
<dbReference type="PANTHER" id="PTHR48025">
    <property type="entry name" value="OS02G0815200 PROTEIN"/>
    <property type="match status" value="1"/>
</dbReference>
<protein>
    <submittedName>
        <fullName evidence="4">TIA1-like protein</fullName>
    </submittedName>
</protein>
<evidence type="ECO:0000259" key="3">
    <source>
        <dbReference type="PROSITE" id="PS50102"/>
    </source>
</evidence>
<evidence type="ECO:0000313" key="4">
    <source>
        <dbReference type="EMBL" id="ADF47446.1"/>
    </source>
</evidence>
<accession>D5JG76</accession>
<dbReference type="GO" id="GO:0003729">
    <property type="term" value="F:mRNA binding"/>
    <property type="evidence" value="ECO:0007669"/>
    <property type="project" value="TreeGrafter"/>
</dbReference>
<reference evidence="4" key="1">
    <citation type="journal article" date="2010" name="Dev. Biol.">
        <title>Different requirements for conserved post-transcriptional regulators in planarian regeneration and stem cell maintenance.</title>
        <authorList>
            <person name="Rouhana L."/>
            <person name="Shibata N."/>
            <person name="Nishimura O."/>
            <person name="Agata K."/>
        </authorList>
    </citation>
    <scope>NUCLEOTIDE SEQUENCE</scope>
</reference>
<keyword evidence="1 2" id="KW-0694">RNA-binding</keyword>
<evidence type="ECO:0000256" key="1">
    <source>
        <dbReference type="ARBA" id="ARBA00022884"/>
    </source>
</evidence>
<dbReference type="PANTHER" id="PTHR48025:SF1">
    <property type="entry name" value="RRM DOMAIN-CONTAINING PROTEIN"/>
    <property type="match status" value="1"/>
</dbReference>
<dbReference type="SMART" id="SM00360">
    <property type="entry name" value="RRM"/>
    <property type="match status" value="3"/>
</dbReference>
<feature type="non-terminal residue" evidence="4">
    <location>
        <position position="1"/>
    </location>
</feature>